<feature type="transmembrane region" description="Helical" evidence="12">
    <location>
        <begin position="218"/>
        <end position="242"/>
    </location>
</feature>
<evidence type="ECO:0000256" key="5">
    <source>
        <dbReference type="ARBA" id="ARBA00022448"/>
    </source>
</evidence>
<comment type="catalytic activity">
    <reaction evidence="11">
        <text>a ubiquinone + NADH + 5 H(+)(in) = a ubiquinol + NAD(+) + 4 H(+)(out)</text>
        <dbReference type="Rhea" id="RHEA:29091"/>
        <dbReference type="Rhea" id="RHEA-COMP:9565"/>
        <dbReference type="Rhea" id="RHEA-COMP:9566"/>
        <dbReference type="ChEBI" id="CHEBI:15378"/>
        <dbReference type="ChEBI" id="CHEBI:16389"/>
        <dbReference type="ChEBI" id="CHEBI:17976"/>
        <dbReference type="ChEBI" id="CHEBI:57540"/>
        <dbReference type="ChEBI" id="CHEBI:57945"/>
        <dbReference type="EC" id="7.1.1.2"/>
    </reaction>
</comment>
<evidence type="ECO:0000256" key="4">
    <source>
        <dbReference type="ARBA" id="ARBA00021009"/>
    </source>
</evidence>
<gene>
    <name evidence="13" type="primary">nad1</name>
</gene>
<dbReference type="GO" id="GO:0003954">
    <property type="term" value="F:NADH dehydrogenase activity"/>
    <property type="evidence" value="ECO:0007669"/>
    <property type="project" value="TreeGrafter"/>
</dbReference>
<proteinExistence type="inferred from homology"/>
<evidence type="ECO:0000256" key="12">
    <source>
        <dbReference type="SAM" id="Phobius"/>
    </source>
</evidence>
<feature type="transmembrane region" description="Helical" evidence="12">
    <location>
        <begin position="6"/>
        <end position="24"/>
    </location>
</feature>
<evidence type="ECO:0000256" key="2">
    <source>
        <dbReference type="ARBA" id="ARBA00004225"/>
    </source>
</evidence>
<accession>A0A7L4XQB4</accession>
<evidence type="ECO:0000256" key="6">
    <source>
        <dbReference type="ARBA" id="ARBA00022692"/>
    </source>
</evidence>
<geneLocation type="mitochondrion" evidence="13"/>
<dbReference type="GO" id="GO:0005743">
    <property type="term" value="C:mitochondrial inner membrane"/>
    <property type="evidence" value="ECO:0007669"/>
    <property type="project" value="UniProtKB-SubCell"/>
</dbReference>
<feature type="transmembrane region" description="Helical" evidence="12">
    <location>
        <begin position="143"/>
        <end position="161"/>
    </location>
</feature>
<dbReference type="EC" id="7.1.1.2" evidence="11"/>
<dbReference type="HAMAP" id="MF_01350">
    <property type="entry name" value="NDH1_NuoH"/>
    <property type="match status" value="1"/>
</dbReference>
<keyword evidence="6 10" id="KW-0812">Transmembrane</keyword>
<reference evidence="13" key="1">
    <citation type="submission" date="2018-10" db="EMBL/GenBank/DDBJ databases">
        <title>Complete mitochondrial genome of Tachaea chinensis Thielemann (Crustacea: Isopoda: Corallanidae).</title>
        <authorList>
            <person name="Zhao Y."/>
            <person name="Zhu X."/>
            <person name="Li Y."/>
        </authorList>
    </citation>
    <scope>NUCLEOTIDE SEQUENCE</scope>
</reference>
<sequence>MVVIMKYMILLVCMLLGVAFVTYFERKFLGYIQIRKGPNKLGFKGLLQPFSDAVKLFMNEIMIFNFCSYCMYLLSPVIMLGLMLCNWLSFFSVFSFGDMSLGVIYIMCCLSLGVYPLIMAGWFSSSKYSIIGSFRSIAQTISYEVSMVLIILSFIVINGSFNLDSYMIEGVYLLFLNFFLCLIWYVSMLAELNRTPFDLTEGESELVSGFNTEYGSGLFTLFFLAEYGMILFLSVIFSLVFLGGGEGVFFYLKVVLVVMSVIWIRGILPRIRYDKLMMVTWKFFLPISLFYLIFFINFMIFL</sequence>
<evidence type="ECO:0000256" key="3">
    <source>
        <dbReference type="ARBA" id="ARBA00010535"/>
    </source>
</evidence>
<keyword evidence="5" id="KW-0813">Transport</keyword>
<evidence type="ECO:0000256" key="10">
    <source>
        <dbReference type="RuleBase" id="RU000471"/>
    </source>
</evidence>
<evidence type="ECO:0000256" key="9">
    <source>
        <dbReference type="ARBA" id="ARBA00023136"/>
    </source>
</evidence>
<feature type="transmembrane region" description="Helical" evidence="12">
    <location>
        <begin position="280"/>
        <end position="301"/>
    </location>
</feature>
<dbReference type="GO" id="GO:0008137">
    <property type="term" value="F:NADH dehydrogenase (ubiquinone) activity"/>
    <property type="evidence" value="ECO:0007669"/>
    <property type="project" value="UniProtKB-EC"/>
</dbReference>
<keyword evidence="7 12" id="KW-1133">Transmembrane helix</keyword>
<dbReference type="InterPro" id="IPR001694">
    <property type="entry name" value="NADH_UbQ_OxRdtase_su1/FPO"/>
</dbReference>
<evidence type="ECO:0000256" key="11">
    <source>
        <dbReference type="RuleBase" id="RU000473"/>
    </source>
</evidence>
<feature type="transmembrane region" description="Helical" evidence="12">
    <location>
        <begin position="167"/>
        <end position="186"/>
    </location>
</feature>
<dbReference type="AlphaFoldDB" id="A0A7L4XQB4"/>
<keyword evidence="11 13" id="KW-0496">Mitochondrion</keyword>
<feature type="transmembrane region" description="Helical" evidence="12">
    <location>
        <begin position="66"/>
        <end position="90"/>
    </location>
</feature>
<dbReference type="PANTHER" id="PTHR11432">
    <property type="entry name" value="NADH DEHYDROGENASE SUBUNIT 1"/>
    <property type="match status" value="1"/>
</dbReference>
<keyword evidence="9 12" id="KW-0472">Membrane</keyword>
<dbReference type="PANTHER" id="PTHR11432:SF3">
    <property type="entry name" value="NADH-UBIQUINONE OXIDOREDUCTASE CHAIN 1"/>
    <property type="match status" value="1"/>
</dbReference>
<evidence type="ECO:0000256" key="1">
    <source>
        <dbReference type="ARBA" id="ARBA00003257"/>
    </source>
</evidence>
<organism evidence="13">
    <name type="scientific">Tachaea chinensis</name>
    <dbReference type="NCBI Taxonomy" id="1862870"/>
    <lineage>
        <taxon>Eukaryota</taxon>
        <taxon>Metazoa</taxon>
        <taxon>Ecdysozoa</taxon>
        <taxon>Arthropoda</taxon>
        <taxon>Crustacea</taxon>
        <taxon>Multicrustacea</taxon>
        <taxon>Malacostraca</taxon>
        <taxon>Eumalacostraca</taxon>
        <taxon>Peracarida</taxon>
        <taxon>Isopoda</taxon>
        <taxon>Corallanidae</taxon>
        <taxon>Tachaea</taxon>
    </lineage>
</organism>
<evidence type="ECO:0000256" key="7">
    <source>
        <dbReference type="ARBA" id="ARBA00022989"/>
    </source>
</evidence>
<keyword evidence="10" id="KW-0520">NAD</keyword>
<name>A0A7L4XQB4_9CRUS</name>
<dbReference type="EMBL" id="MK007965">
    <property type="protein sequence ID" value="QGT15732.1"/>
    <property type="molecule type" value="Genomic_DNA"/>
</dbReference>
<dbReference type="PROSITE" id="PS00668">
    <property type="entry name" value="COMPLEX1_ND1_2"/>
    <property type="match status" value="1"/>
</dbReference>
<feature type="transmembrane region" description="Helical" evidence="12">
    <location>
        <begin position="248"/>
        <end position="268"/>
    </location>
</feature>
<evidence type="ECO:0000313" key="13">
    <source>
        <dbReference type="EMBL" id="QGT15732.1"/>
    </source>
</evidence>
<keyword evidence="8 11" id="KW-0830">Ubiquinone</keyword>
<comment type="similarity">
    <text evidence="3 10">Belongs to the complex I subunit 1 family.</text>
</comment>
<dbReference type="InterPro" id="IPR018086">
    <property type="entry name" value="NADH_UbQ_OxRdtase_su1_CS"/>
</dbReference>
<comment type="subcellular location">
    <subcellularLocation>
        <location evidence="10">Mitochondrion inner membrane</location>
        <topology evidence="10">Multi-pass membrane protein</topology>
    </subcellularLocation>
    <subcellularLocation>
        <location evidence="2">Mitochondrion membrane</location>
        <topology evidence="2">Multi-pass membrane protein</topology>
    </subcellularLocation>
</comment>
<evidence type="ECO:0000256" key="8">
    <source>
        <dbReference type="ARBA" id="ARBA00023075"/>
    </source>
</evidence>
<feature type="transmembrane region" description="Helical" evidence="12">
    <location>
        <begin position="102"/>
        <end position="123"/>
    </location>
</feature>
<dbReference type="GO" id="GO:0009060">
    <property type="term" value="P:aerobic respiration"/>
    <property type="evidence" value="ECO:0007669"/>
    <property type="project" value="TreeGrafter"/>
</dbReference>
<comment type="function">
    <text evidence="1">Core subunit of the mitochondrial membrane respiratory chain NADH dehydrogenase (Complex I) that is believed to belong to the minimal assembly required for catalysis. Complex I functions in the transfer of electrons from NADH to the respiratory chain. The immediate electron acceptor for the enzyme is believed to be ubiquinone.</text>
</comment>
<protein>
    <recommendedName>
        <fullName evidence="4 11">NADH-ubiquinone oxidoreductase chain 1</fullName>
        <ecNumber evidence="11">7.1.1.2</ecNumber>
    </recommendedName>
</protein>
<dbReference type="Pfam" id="PF00146">
    <property type="entry name" value="NADHdh"/>
    <property type="match status" value="1"/>
</dbReference>